<evidence type="ECO:0000256" key="11">
    <source>
        <dbReference type="ARBA" id="ARBA00073645"/>
    </source>
</evidence>
<dbReference type="GO" id="GO:0043190">
    <property type="term" value="C:ATP-binding cassette (ABC) transporter complex"/>
    <property type="evidence" value="ECO:0007669"/>
    <property type="project" value="InterPro"/>
</dbReference>
<proteinExistence type="inferred from homology"/>
<keyword evidence="8 12" id="KW-0472">Membrane</keyword>
<protein>
    <recommendedName>
        <fullName evidence="11">Glutamate/aspartate import permease protein GltK</fullName>
    </recommendedName>
</protein>
<dbReference type="FunFam" id="1.10.3720.10:FF:000006">
    <property type="entry name" value="Glutamate/aspartate ABC transporter, permease protein GltK"/>
    <property type="match status" value="1"/>
</dbReference>
<dbReference type="Proteomes" id="UP000593812">
    <property type="component" value="Chromosome"/>
</dbReference>
<evidence type="ECO:0000256" key="8">
    <source>
        <dbReference type="ARBA" id="ARBA00023136"/>
    </source>
</evidence>
<evidence type="ECO:0000256" key="5">
    <source>
        <dbReference type="ARBA" id="ARBA00022692"/>
    </source>
</evidence>
<dbReference type="NCBIfam" id="TIGR01726">
    <property type="entry name" value="HEQRo_perm_3TM"/>
    <property type="match status" value="1"/>
</dbReference>
<dbReference type="PROSITE" id="PS50928">
    <property type="entry name" value="ABC_TM1"/>
    <property type="match status" value="1"/>
</dbReference>
<feature type="transmembrane region" description="Helical" evidence="12">
    <location>
        <begin position="92"/>
        <end position="114"/>
    </location>
</feature>
<dbReference type="InterPro" id="IPR000515">
    <property type="entry name" value="MetI-like"/>
</dbReference>
<dbReference type="InterPro" id="IPR035906">
    <property type="entry name" value="MetI-like_sf"/>
</dbReference>
<evidence type="ECO:0000256" key="6">
    <source>
        <dbReference type="ARBA" id="ARBA00022970"/>
    </source>
</evidence>
<evidence type="ECO:0000313" key="16">
    <source>
        <dbReference type="EMBL" id="QOW42130.1"/>
    </source>
</evidence>
<comment type="similarity">
    <text evidence="2">Belongs to the binding-protein-dependent transport system permease family. HisMQ subfamily.</text>
</comment>
<keyword evidence="4" id="KW-1003">Cell membrane</keyword>
<feature type="domain" description="ABC transmembrane type-1" evidence="13">
    <location>
        <begin position="22"/>
        <end position="218"/>
    </location>
</feature>
<dbReference type="PANTHER" id="PTHR30614">
    <property type="entry name" value="MEMBRANE COMPONENT OF AMINO ACID ABC TRANSPORTER"/>
    <property type="match status" value="1"/>
</dbReference>
<dbReference type="AlphaFoldDB" id="A0A0F3LQ15"/>
<evidence type="ECO:0000256" key="4">
    <source>
        <dbReference type="ARBA" id="ARBA00022475"/>
    </source>
</evidence>
<evidence type="ECO:0000256" key="1">
    <source>
        <dbReference type="ARBA" id="ARBA00004429"/>
    </source>
</evidence>
<comment type="subunit">
    <text evidence="10">The complex is composed of two ATP-binding proteins (GltL), two transmembrane proteins (GltJ and GltK) and a solute-binding protein (GltI).</text>
</comment>
<dbReference type="KEGG" id="aid:CTZ23_11265"/>
<dbReference type="EMBL" id="JAWJYY010000001">
    <property type="protein sequence ID" value="MDV4315008.1"/>
    <property type="molecule type" value="Genomic_DNA"/>
</dbReference>
<evidence type="ECO:0000313" key="17">
    <source>
        <dbReference type="Proteomes" id="UP000503440"/>
    </source>
</evidence>
<feature type="transmembrane region" description="Helical" evidence="12">
    <location>
        <begin position="159"/>
        <end position="179"/>
    </location>
</feature>
<dbReference type="Proteomes" id="UP001284654">
    <property type="component" value="Unassembled WGS sequence"/>
</dbReference>
<keyword evidence="6" id="KW-0029">Amino-acid transport</keyword>
<evidence type="ECO:0000256" key="10">
    <source>
        <dbReference type="ARBA" id="ARBA00062718"/>
    </source>
</evidence>
<keyword evidence="5 12" id="KW-0812">Transmembrane</keyword>
<evidence type="ECO:0000256" key="3">
    <source>
        <dbReference type="ARBA" id="ARBA00022448"/>
    </source>
</evidence>
<dbReference type="GeneID" id="69465194"/>
<reference evidence="16 18" key="2">
    <citation type="submission" date="2020-02" db="EMBL/GenBank/DDBJ databases">
        <title>Tigecycline-resistant Acinetobacter species from pigs and migratory birds.</title>
        <authorList>
            <person name="Chen C."/>
            <person name="Sun J."/>
            <person name="Liao X.-P."/>
            <person name="Liu Y.-H."/>
        </authorList>
    </citation>
    <scope>NUCLEOTIDE SEQUENCE [LARGE SCALE GENOMIC DNA]</scope>
    <source>
        <strain evidence="16 18">C15_T</strain>
    </source>
</reference>
<dbReference type="STRING" id="756892.GCA_001922645_00151"/>
<dbReference type="GO" id="GO:0006865">
    <property type="term" value="P:amino acid transport"/>
    <property type="evidence" value="ECO:0007669"/>
    <property type="project" value="UniProtKB-KW"/>
</dbReference>
<evidence type="ECO:0000256" key="9">
    <source>
        <dbReference type="ARBA" id="ARBA00060298"/>
    </source>
</evidence>
<evidence type="ECO:0000313" key="14">
    <source>
        <dbReference type="EMBL" id="MDV4315008.1"/>
    </source>
</evidence>
<accession>A0A0F3LQ15</accession>
<dbReference type="InterPro" id="IPR043429">
    <property type="entry name" value="ArtM/GltK/GlnP/TcyL/YhdX-like"/>
</dbReference>
<evidence type="ECO:0000256" key="12">
    <source>
        <dbReference type="RuleBase" id="RU363032"/>
    </source>
</evidence>
<sequence length="227" mass="25492">MEWLTAFLNDLQLSGPALWHGFTITLKVLVMATIGGILIGTLLALMRLSSIRVLNLFAQGYVNLFRSIPLLLVLMWFYFAVPFFYTALTGNYLTIDTALVSSIVAFMLFEAAYFSEIVRAGIQSIPKGQTAAAYALGMTYGQSMRLIILPQAFRKMTPLLLQQTIILFQDSTMVYAIGLLDFFRTNYVRGDLMALLTQYILFAGLVYFSVSLIATYAVKKLQRRLTV</sequence>
<dbReference type="Pfam" id="PF00528">
    <property type="entry name" value="BPD_transp_1"/>
    <property type="match status" value="1"/>
</dbReference>
<dbReference type="GO" id="GO:0022857">
    <property type="term" value="F:transmembrane transporter activity"/>
    <property type="evidence" value="ECO:0007669"/>
    <property type="project" value="InterPro"/>
</dbReference>
<dbReference type="RefSeq" id="WP_005176046.1">
    <property type="nucleotide sequence ID" value="NZ_CAXNYR010000016.1"/>
</dbReference>
<reference evidence="14" key="3">
    <citation type="submission" date="2023-10" db="EMBL/GenBank/DDBJ databases">
        <authorList>
            <person name="Sykes E.M.E."/>
            <person name="Khan I.U.H."/>
            <person name="Kumar A."/>
        </authorList>
    </citation>
    <scope>NUCLEOTIDE SEQUENCE</scope>
    <source>
        <strain evidence="14">IK5</strain>
    </source>
</reference>
<dbReference type="EMBL" id="CP044455">
    <property type="protein sequence ID" value="QIC70930.1"/>
    <property type="molecule type" value="Genomic_DNA"/>
</dbReference>
<dbReference type="CDD" id="cd06261">
    <property type="entry name" value="TM_PBP2"/>
    <property type="match status" value="1"/>
</dbReference>
<dbReference type="SUPFAM" id="SSF161098">
    <property type="entry name" value="MetI-like"/>
    <property type="match status" value="1"/>
</dbReference>
<dbReference type="Gene3D" id="1.10.3720.10">
    <property type="entry name" value="MetI-like"/>
    <property type="match status" value="1"/>
</dbReference>
<evidence type="ECO:0000259" key="13">
    <source>
        <dbReference type="PROSITE" id="PS50928"/>
    </source>
</evidence>
<evidence type="ECO:0000256" key="7">
    <source>
        <dbReference type="ARBA" id="ARBA00022989"/>
    </source>
</evidence>
<evidence type="ECO:0000313" key="15">
    <source>
        <dbReference type="EMBL" id="QIC70930.1"/>
    </source>
</evidence>
<dbReference type="EMBL" id="CP048654">
    <property type="protein sequence ID" value="QOW42130.1"/>
    <property type="molecule type" value="Genomic_DNA"/>
</dbReference>
<dbReference type="PANTHER" id="PTHR30614:SF1">
    <property type="entry name" value="GLUTAMATE_ASPARTATE IMPORT PERMEASE PROTEIN GLTK"/>
    <property type="match status" value="1"/>
</dbReference>
<dbReference type="InterPro" id="IPR010065">
    <property type="entry name" value="AA_ABC_transptr_permease_3TM"/>
</dbReference>
<keyword evidence="3 12" id="KW-0813">Transport</keyword>
<organism evidence="16 18">
    <name type="scientific">Acinetobacter indicus</name>
    <dbReference type="NCBI Taxonomy" id="756892"/>
    <lineage>
        <taxon>Bacteria</taxon>
        <taxon>Pseudomonadati</taxon>
        <taxon>Pseudomonadota</taxon>
        <taxon>Gammaproteobacteria</taxon>
        <taxon>Moraxellales</taxon>
        <taxon>Moraxellaceae</taxon>
        <taxon>Acinetobacter</taxon>
    </lineage>
</organism>
<keyword evidence="7 12" id="KW-1133">Transmembrane helix</keyword>
<evidence type="ECO:0000313" key="18">
    <source>
        <dbReference type="Proteomes" id="UP000593812"/>
    </source>
</evidence>
<dbReference type="Proteomes" id="UP000503440">
    <property type="component" value="Chromosome"/>
</dbReference>
<feature type="transmembrane region" description="Helical" evidence="12">
    <location>
        <begin position="20"/>
        <end position="46"/>
    </location>
</feature>
<gene>
    <name evidence="15" type="ORF">FSC09_11170</name>
    <name evidence="16" type="ORF">G0027_04230</name>
    <name evidence="14" type="ORF">MSG88_04310</name>
</gene>
<feature type="transmembrane region" description="Helical" evidence="12">
    <location>
        <begin position="199"/>
        <end position="218"/>
    </location>
</feature>
<evidence type="ECO:0000256" key="2">
    <source>
        <dbReference type="ARBA" id="ARBA00010072"/>
    </source>
</evidence>
<comment type="subcellular location">
    <subcellularLocation>
        <location evidence="1">Cell inner membrane</location>
        <topology evidence="1">Multi-pass membrane protein</topology>
    </subcellularLocation>
    <subcellularLocation>
        <location evidence="12">Cell membrane</location>
        <topology evidence="12">Multi-pass membrane protein</topology>
    </subcellularLocation>
</comment>
<name>A0A0F3LQ15_9GAMM</name>
<feature type="transmembrane region" description="Helical" evidence="12">
    <location>
        <begin position="67"/>
        <end position="86"/>
    </location>
</feature>
<reference evidence="15 17" key="1">
    <citation type="submission" date="2019-09" db="EMBL/GenBank/DDBJ databases">
        <title>Non-baumannii Acinetobacter spp. carrying blaNDM-1 isolated in China.</title>
        <authorList>
            <person name="Cui C."/>
            <person name="Chen C."/>
            <person name="Sun J."/>
            <person name="Liu Y."/>
        </authorList>
    </citation>
    <scope>NUCLEOTIDE SEQUENCE [LARGE SCALE GENOMIC DNA]</scope>
    <source>
        <strain evidence="15 17">B18</strain>
    </source>
</reference>
<comment type="function">
    <text evidence="9">Part of the ABC transporter complex GltIJKL involved in glutamate and aspartate uptake. Probably responsible for the translocation of the substrate across the membrane.</text>
</comment>